<protein>
    <submittedName>
        <fullName evidence="2">Uncharacterized protein</fullName>
    </submittedName>
</protein>
<name>A0A290Q2I3_9BACT</name>
<sequence length="125" mass="12952">MSVTPASAAHSRSLKDSSTDSPSARNSISSASNAVAPAPIEVACFNTSTLPVPLRAPTPASDSTPHLADEKSSALNRLPFPCATFKATAPPTAASPLRNDHAPTIASSKKITQGKVQRGIMREYP</sequence>
<evidence type="ECO:0000256" key="1">
    <source>
        <dbReference type="SAM" id="MobiDB-lite"/>
    </source>
</evidence>
<feature type="compositionally biased region" description="Low complexity" evidence="1">
    <location>
        <begin position="21"/>
        <end position="33"/>
    </location>
</feature>
<dbReference type="EMBL" id="CP023344">
    <property type="protein sequence ID" value="ATC62623.1"/>
    <property type="molecule type" value="Genomic_DNA"/>
</dbReference>
<keyword evidence="3" id="KW-1185">Reference proteome</keyword>
<dbReference type="KEGG" id="vbh:CMV30_00800"/>
<feature type="region of interest" description="Disordered" evidence="1">
    <location>
        <begin position="89"/>
        <end position="125"/>
    </location>
</feature>
<feature type="compositionally biased region" description="Polar residues" evidence="1">
    <location>
        <begin position="105"/>
        <end position="115"/>
    </location>
</feature>
<evidence type="ECO:0000313" key="2">
    <source>
        <dbReference type="EMBL" id="ATC62623.1"/>
    </source>
</evidence>
<feature type="region of interest" description="Disordered" evidence="1">
    <location>
        <begin position="1"/>
        <end position="33"/>
    </location>
</feature>
<gene>
    <name evidence="2" type="ORF">CMV30_00800</name>
</gene>
<dbReference type="Proteomes" id="UP000217265">
    <property type="component" value="Chromosome"/>
</dbReference>
<dbReference type="AlphaFoldDB" id="A0A290Q2I3"/>
<accession>A0A290Q2I3</accession>
<evidence type="ECO:0000313" key="3">
    <source>
        <dbReference type="Proteomes" id="UP000217265"/>
    </source>
</evidence>
<reference evidence="2 3" key="1">
    <citation type="submission" date="2017-09" db="EMBL/GenBank/DDBJ databases">
        <title>Complete genome sequence of Verrucomicrobial strain HZ-65, isolated from freshwater.</title>
        <authorList>
            <person name="Choi A."/>
        </authorList>
    </citation>
    <scope>NUCLEOTIDE SEQUENCE [LARGE SCALE GENOMIC DNA]</scope>
    <source>
        <strain evidence="2 3">HZ-65</strain>
    </source>
</reference>
<organism evidence="2 3">
    <name type="scientific">Nibricoccus aquaticus</name>
    <dbReference type="NCBI Taxonomy" id="2576891"/>
    <lineage>
        <taxon>Bacteria</taxon>
        <taxon>Pseudomonadati</taxon>
        <taxon>Verrucomicrobiota</taxon>
        <taxon>Opitutia</taxon>
        <taxon>Opitutales</taxon>
        <taxon>Opitutaceae</taxon>
        <taxon>Nibricoccus</taxon>
    </lineage>
</organism>
<proteinExistence type="predicted"/>